<protein>
    <submittedName>
        <fullName evidence="1">Uncharacterized protein</fullName>
    </submittedName>
</protein>
<evidence type="ECO:0000313" key="2">
    <source>
        <dbReference type="Proteomes" id="UP001232148"/>
    </source>
</evidence>
<comment type="caution">
    <text evidence="1">The sequence shown here is derived from an EMBL/GenBank/DDBJ whole genome shotgun (WGS) entry which is preliminary data.</text>
</comment>
<sequence length="325" mass="34488">MSTVEANCDGPLKEIDPGLHKLDTANMDQHEPHVREFIVALAPRGPNDIVFHSQFSSLWNVFHFFTRVISLSSLEPQLIKMKATIILTTLLGAAIASPVAIVNIEATKTEKRDLEPRVVEGIPIDSLLPSVSVLASLNLKLTPMPTATPTRNNTVEILTQILKVILEAVTNLNSDLDGRLGLPDTSAFPNNPVPSLTSGSINLDQLNALLTVITTLVQKATSIGQSLPPDLNPTQLKQIAAIFTVIQQILTALNQTLSKVLTLNGISGANVPSDLLKSLLTSVSGILNNVTSLLGGLLGGGGLLNGVGNLLNDLAKILSSLPVIR</sequence>
<organism evidence="1 2">
    <name type="scientific">Colletotrichum zoysiae</name>
    <dbReference type="NCBI Taxonomy" id="1216348"/>
    <lineage>
        <taxon>Eukaryota</taxon>
        <taxon>Fungi</taxon>
        <taxon>Dikarya</taxon>
        <taxon>Ascomycota</taxon>
        <taxon>Pezizomycotina</taxon>
        <taxon>Sordariomycetes</taxon>
        <taxon>Hypocreomycetidae</taxon>
        <taxon>Glomerellales</taxon>
        <taxon>Glomerellaceae</taxon>
        <taxon>Colletotrichum</taxon>
        <taxon>Colletotrichum graminicola species complex</taxon>
    </lineage>
</organism>
<keyword evidence="2" id="KW-1185">Reference proteome</keyword>
<accession>A0AAD9M289</accession>
<gene>
    <name evidence="1" type="ORF">LX32DRAFT_654840</name>
</gene>
<dbReference type="EMBL" id="MU842919">
    <property type="protein sequence ID" value="KAK2026203.1"/>
    <property type="molecule type" value="Genomic_DNA"/>
</dbReference>
<name>A0AAD9M289_9PEZI</name>
<dbReference type="Proteomes" id="UP001232148">
    <property type="component" value="Unassembled WGS sequence"/>
</dbReference>
<reference evidence="1" key="1">
    <citation type="submission" date="2021-06" db="EMBL/GenBank/DDBJ databases">
        <title>Comparative genomics, transcriptomics and evolutionary studies reveal genomic signatures of adaptation to plant cell wall in hemibiotrophic fungi.</title>
        <authorList>
            <consortium name="DOE Joint Genome Institute"/>
            <person name="Baroncelli R."/>
            <person name="Diaz J.F."/>
            <person name="Benocci T."/>
            <person name="Peng M."/>
            <person name="Battaglia E."/>
            <person name="Haridas S."/>
            <person name="Andreopoulos W."/>
            <person name="Labutti K."/>
            <person name="Pangilinan J."/>
            <person name="Floch G.L."/>
            <person name="Makela M.R."/>
            <person name="Henrissat B."/>
            <person name="Grigoriev I.V."/>
            <person name="Crouch J.A."/>
            <person name="De Vries R.P."/>
            <person name="Sukno S.A."/>
            <person name="Thon M.R."/>
        </authorList>
    </citation>
    <scope>NUCLEOTIDE SEQUENCE</scope>
    <source>
        <strain evidence="1">MAFF235873</strain>
    </source>
</reference>
<evidence type="ECO:0000313" key="1">
    <source>
        <dbReference type="EMBL" id="KAK2026203.1"/>
    </source>
</evidence>
<dbReference type="AlphaFoldDB" id="A0AAD9M289"/>
<proteinExistence type="predicted"/>